<protein>
    <submittedName>
        <fullName evidence="4">Uncharacterized protein</fullName>
    </submittedName>
</protein>
<proteinExistence type="predicted"/>
<dbReference type="AlphaFoldDB" id="A0A934LX85"/>
<feature type="transmembrane region" description="Helical" evidence="3">
    <location>
        <begin position="646"/>
        <end position="667"/>
    </location>
</feature>
<feature type="coiled-coil region" evidence="1">
    <location>
        <begin position="1080"/>
        <end position="1107"/>
    </location>
</feature>
<evidence type="ECO:0000256" key="3">
    <source>
        <dbReference type="SAM" id="Phobius"/>
    </source>
</evidence>
<evidence type="ECO:0000256" key="1">
    <source>
        <dbReference type="SAM" id="Coils"/>
    </source>
</evidence>
<keyword evidence="3" id="KW-0472">Membrane</keyword>
<keyword evidence="3" id="KW-0812">Transmembrane</keyword>
<keyword evidence="3" id="KW-1133">Transmembrane helix</keyword>
<feature type="coiled-coil region" evidence="1">
    <location>
        <begin position="369"/>
        <end position="460"/>
    </location>
</feature>
<dbReference type="RefSeq" id="WP_198684348.1">
    <property type="nucleotide sequence ID" value="NZ_JAEIJD010000001.1"/>
</dbReference>
<reference evidence="4" key="1">
    <citation type="submission" date="2020-12" db="EMBL/GenBank/DDBJ databases">
        <title>Pontibaca salina gen. nov., sp. nov., isolated from marine sediment.</title>
        <authorList>
            <person name="Bo J."/>
            <person name="Wang S."/>
            <person name="Song X."/>
            <person name="Du Z."/>
        </authorList>
    </citation>
    <scope>NUCLEOTIDE SEQUENCE</scope>
    <source>
        <strain evidence="4">S1109L</strain>
    </source>
</reference>
<keyword evidence="1" id="KW-0175">Coiled coil</keyword>
<dbReference type="Proteomes" id="UP000613255">
    <property type="component" value="Unassembled WGS sequence"/>
</dbReference>
<dbReference type="EMBL" id="JAEIJD010000001">
    <property type="protein sequence ID" value="MBI6628317.1"/>
    <property type="molecule type" value="Genomic_DNA"/>
</dbReference>
<feature type="transmembrane region" description="Helical" evidence="3">
    <location>
        <begin position="304"/>
        <end position="326"/>
    </location>
</feature>
<comment type="caution">
    <text evidence="4">The sequence shown here is derived from an EMBL/GenBank/DDBJ whole genome shotgun (WGS) entry which is preliminary data.</text>
</comment>
<organism evidence="4 5">
    <name type="scientific">Pontibaca salina</name>
    <dbReference type="NCBI Taxonomy" id="2795731"/>
    <lineage>
        <taxon>Bacteria</taxon>
        <taxon>Pseudomonadati</taxon>
        <taxon>Pseudomonadota</taxon>
        <taxon>Alphaproteobacteria</taxon>
        <taxon>Rhodobacterales</taxon>
        <taxon>Roseobacteraceae</taxon>
        <taxon>Pontibaca</taxon>
    </lineage>
</organism>
<feature type="transmembrane region" description="Helical" evidence="3">
    <location>
        <begin position="38"/>
        <end position="57"/>
    </location>
</feature>
<evidence type="ECO:0000313" key="5">
    <source>
        <dbReference type="Proteomes" id="UP000613255"/>
    </source>
</evidence>
<sequence>MASSVIGSLRVDLGLNSAKFSRGMSDAQKRLKVARNQFAAMAGVATAMGAAISAAAIKGAQEIDRVAKAARRLDTSIGGFRAMELAAGEAGVSLSSLTNDVQTLEREIANIGVSGNADRALKALGLSAKALEGSTADEKLATIADRVKELGLSTGEASAVLRDLGIRNREMVLLVQQGGDALRDARKDIADYGLALSAVDAGKIEAANDQIGRLSLITQYLGQRLAVELVPALGRFAEAMTNSLREGGLLRSMIDGLAGSLDVLAASLAALTAVAGVRLVLALAAATKGVGLLTGALTLLRGAVALAGGPWGVLAALVAGAATYMLGFKKSVHPVTEAIDSAKESQEALNAVLGTFYQTAAPSAGKEAVELANNNYKLAQSALAAAEAEVAKMEAIKQTASQEFENDWYLQGKDSSKMDAALDRQVAKAEERAERARKVLDEAKRALDRAAKAVTGAKSETMSKELELAKDLTISIKGLSAATGGAGAAALDAAGDIEQMNIGLQEQNPLIDSLSRAWGDFVGRGFKDFKGFAKGVLDTFKQMLLKMIFTANANRIPISIGMSGGVAGTAASAMGGAGGGGLGMLGQFGGIGGGILGTLGSTAAGTVGTGLIGGFGNAMGIGLAGFNPFAIGANAALAGGGAMATAGAALGAVALPILGIAAAVSFFKTKTKLLDSGIRVTVKNMDVLAQTFKKVEKSKFWGLSKKTRTTYKNAGKEMTSGIQSTVDSMGASVLEMASAFGAGEDALDNFSAAFTLSLKGLSKEKQQEKIAEALGEFSDKMVAEIFSTTSAVTDSTSGWAGNKVFAFLSERLGNIGLFSKYAGRDASQATKTVRRLSDAFLEIQREGEGATETLQRIYLAITGVNDAMDLLGHTLMDATLKGGDLASTLVDAFGGLDAMTQAVGVFWQNFYTEQERLDTTTRRLGEAFEELGYAMPTSRKAFRDLIEGIDTTSHEGATLYAELMKLAGGMNDVLAPVEELTKRTRDMVRSILTDLDLMPTSRGQYAARGGIHMAEVVAAAQAGDMQAVRGYLRDIKAQSVSDLAYRETAARVLAQFGSGNVYGTASGPIDLTAGSGKTSEQQIAERFDGLREEIRLLREENRQLGLRADQQRKTTADTLEKWDRTGMPMERTQ</sequence>
<evidence type="ECO:0000313" key="4">
    <source>
        <dbReference type="EMBL" id="MBI6628317.1"/>
    </source>
</evidence>
<name>A0A934LX85_9RHOB</name>
<keyword evidence="5" id="KW-1185">Reference proteome</keyword>
<feature type="transmembrane region" description="Helical" evidence="3">
    <location>
        <begin position="261"/>
        <end position="284"/>
    </location>
</feature>
<gene>
    <name evidence="4" type="ORF">JAO82_00345</name>
</gene>
<feature type="region of interest" description="Disordered" evidence="2">
    <location>
        <begin position="1108"/>
        <end position="1133"/>
    </location>
</feature>
<feature type="compositionally biased region" description="Basic and acidic residues" evidence="2">
    <location>
        <begin position="1109"/>
        <end position="1124"/>
    </location>
</feature>
<accession>A0A934LX85</accession>
<evidence type="ECO:0000256" key="2">
    <source>
        <dbReference type="SAM" id="MobiDB-lite"/>
    </source>
</evidence>